<evidence type="ECO:0000256" key="1">
    <source>
        <dbReference type="ARBA" id="ARBA00010875"/>
    </source>
</evidence>
<evidence type="ECO:0000313" key="9">
    <source>
        <dbReference type="Proteomes" id="UP000199611"/>
    </source>
</evidence>
<dbReference type="Pfam" id="PF02130">
    <property type="entry name" value="YbeY"/>
    <property type="match status" value="1"/>
</dbReference>
<dbReference type="GO" id="GO:0004222">
    <property type="term" value="F:metalloendopeptidase activity"/>
    <property type="evidence" value="ECO:0007669"/>
    <property type="project" value="InterPro"/>
</dbReference>
<feature type="binding site" evidence="7">
    <location>
        <position position="93"/>
    </location>
    <ligand>
        <name>Zn(2+)</name>
        <dbReference type="ChEBI" id="CHEBI:29105"/>
        <note>catalytic</note>
    </ligand>
</feature>
<dbReference type="NCBIfam" id="TIGR00043">
    <property type="entry name" value="rRNA maturation RNase YbeY"/>
    <property type="match status" value="1"/>
</dbReference>
<evidence type="ECO:0000256" key="2">
    <source>
        <dbReference type="ARBA" id="ARBA00022722"/>
    </source>
</evidence>
<keyword evidence="6 7" id="KW-0862">Zinc</keyword>
<dbReference type="InterPro" id="IPR002036">
    <property type="entry name" value="YbeY"/>
</dbReference>
<keyword evidence="2 7" id="KW-0540">Nuclease</keyword>
<dbReference type="SUPFAM" id="SSF55486">
    <property type="entry name" value="Metalloproteases ('zincins'), catalytic domain"/>
    <property type="match status" value="1"/>
</dbReference>
<keyword evidence="7" id="KW-0698">rRNA processing</keyword>
<organism evidence="8 9">
    <name type="scientific">Thermodesulforhabdus norvegica</name>
    <dbReference type="NCBI Taxonomy" id="39841"/>
    <lineage>
        <taxon>Bacteria</taxon>
        <taxon>Pseudomonadati</taxon>
        <taxon>Thermodesulfobacteriota</taxon>
        <taxon>Syntrophobacteria</taxon>
        <taxon>Syntrophobacterales</taxon>
        <taxon>Thermodesulforhabdaceae</taxon>
        <taxon>Thermodesulforhabdus</taxon>
    </lineage>
</organism>
<comment type="subcellular location">
    <subcellularLocation>
        <location evidence="7">Cytoplasm</location>
    </subcellularLocation>
</comment>
<keyword evidence="4 7" id="KW-0255">Endonuclease</keyword>
<dbReference type="STRING" id="39841.SAMN05660836_00131"/>
<sequence>MILSALGCHDVELSILLTDNREIAHLNKTYRSVDEPTDVLSFPMGNGDPEHEGIPRILGDVVISIEMAMEMSERYNVPLETVLDVLLTHGVLHLLGYDHDTRDNAREMDERALEILRLFGHMPENLNWYLTESWYEDDREG</sequence>
<dbReference type="PANTHER" id="PTHR46986">
    <property type="entry name" value="ENDORIBONUCLEASE YBEY, CHLOROPLASTIC"/>
    <property type="match status" value="1"/>
</dbReference>
<feature type="binding site" evidence="7">
    <location>
        <position position="89"/>
    </location>
    <ligand>
        <name>Zn(2+)</name>
        <dbReference type="ChEBI" id="CHEBI:29105"/>
        <note>catalytic</note>
    </ligand>
</feature>
<dbReference type="PANTHER" id="PTHR46986:SF1">
    <property type="entry name" value="ENDORIBONUCLEASE YBEY, CHLOROPLASTIC"/>
    <property type="match status" value="1"/>
</dbReference>
<dbReference type="AlphaFoldDB" id="A0A1I4QN51"/>
<keyword evidence="9" id="KW-1185">Reference proteome</keyword>
<reference evidence="8 9" key="1">
    <citation type="submission" date="2016-10" db="EMBL/GenBank/DDBJ databases">
        <authorList>
            <person name="de Groot N.N."/>
        </authorList>
    </citation>
    <scope>NUCLEOTIDE SEQUENCE [LARGE SCALE GENOMIC DNA]</scope>
    <source>
        <strain evidence="8 9">DSM 9990</strain>
    </source>
</reference>
<comment type="similarity">
    <text evidence="1 7">Belongs to the endoribonuclease YbeY family.</text>
</comment>
<dbReference type="HAMAP" id="MF_00009">
    <property type="entry name" value="Endoribonucl_YbeY"/>
    <property type="match status" value="1"/>
</dbReference>
<feature type="binding site" evidence="7">
    <location>
        <position position="99"/>
    </location>
    <ligand>
        <name>Zn(2+)</name>
        <dbReference type="ChEBI" id="CHEBI:29105"/>
        <note>catalytic</note>
    </ligand>
</feature>
<evidence type="ECO:0000313" key="8">
    <source>
        <dbReference type="EMBL" id="SFM41548.1"/>
    </source>
</evidence>
<comment type="cofactor">
    <cofactor evidence="7">
        <name>Zn(2+)</name>
        <dbReference type="ChEBI" id="CHEBI:29105"/>
    </cofactor>
    <text evidence="7">Binds 1 zinc ion.</text>
</comment>
<proteinExistence type="inferred from homology"/>
<dbReference type="EMBL" id="FOUU01000001">
    <property type="protein sequence ID" value="SFM41548.1"/>
    <property type="molecule type" value="Genomic_DNA"/>
</dbReference>
<dbReference type="EC" id="3.1.-.-" evidence="7"/>
<comment type="function">
    <text evidence="7">Single strand-specific metallo-endoribonuclease involved in late-stage 70S ribosome quality control and in maturation of the 3' terminus of the 16S rRNA.</text>
</comment>
<keyword evidence="3 7" id="KW-0479">Metal-binding</keyword>
<dbReference type="Gene3D" id="3.40.390.30">
    <property type="entry name" value="Metalloproteases ('zincins'), catalytic domain"/>
    <property type="match status" value="1"/>
</dbReference>
<dbReference type="InterPro" id="IPR020549">
    <property type="entry name" value="YbeY_CS"/>
</dbReference>
<dbReference type="GO" id="GO:0008270">
    <property type="term" value="F:zinc ion binding"/>
    <property type="evidence" value="ECO:0007669"/>
    <property type="project" value="UniProtKB-UniRule"/>
</dbReference>
<evidence type="ECO:0000256" key="5">
    <source>
        <dbReference type="ARBA" id="ARBA00022801"/>
    </source>
</evidence>
<evidence type="ECO:0000256" key="7">
    <source>
        <dbReference type="HAMAP-Rule" id="MF_00009"/>
    </source>
</evidence>
<gene>
    <name evidence="7" type="primary">ybeY</name>
    <name evidence="8" type="ORF">SAMN05660836_00131</name>
</gene>
<dbReference type="GO" id="GO:0006364">
    <property type="term" value="P:rRNA processing"/>
    <property type="evidence" value="ECO:0007669"/>
    <property type="project" value="UniProtKB-UniRule"/>
</dbReference>
<dbReference type="Proteomes" id="UP000199611">
    <property type="component" value="Unassembled WGS sequence"/>
</dbReference>
<dbReference type="GO" id="GO:0005737">
    <property type="term" value="C:cytoplasm"/>
    <property type="evidence" value="ECO:0007669"/>
    <property type="project" value="UniProtKB-SubCell"/>
</dbReference>
<protein>
    <recommendedName>
        <fullName evidence="7">Endoribonuclease YbeY</fullName>
        <ecNumber evidence="7">3.1.-.-</ecNumber>
    </recommendedName>
</protein>
<dbReference type="RefSeq" id="WP_177193463.1">
    <property type="nucleotide sequence ID" value="NZ_FOUU01000001.1"/>
</dbReference>
<dbReference type="GO" id="GO:0004521">
    <property type="term" value="F:RNA endonuclease activity"/>
    <property type="evidence" value="ECO:0007669"/>
    <property type="project" value="UniProtKB-UniRule"/>
</dbReference>
<evidence type="ECO:0000256" key="4">
    <source>
        <dbReference type="ARBA" id="ARBA00022759"/>
    </source>
</evidence>
<dbReference type="PROSITE" id="PS01306">
    <property type="entry name" value="UPF0054"/>
    <property type="match status" value="1"/>
</dbReference>
<keyword evidence="7" id="KW-0963">Cytoplasm</keyword>
<keyword evidence="5 7" id="KW-0378">Hydrolase</keyword>
<evidence type="ECO:0000256" key="6">
    <source>
        <dbReference type="ARBA" id="ARBA00022833"/>
    </source>
</evidence>
<name>A0A1I4QN51_9BACT</name>
<dbReference type="InterPro" id="IPR023091">
    <property type="entry name" value="MetalPrtase_cat_dom_sf_prd"/>
</dbReference>
<evidence type="ECO:0000256" key="3">
    <source>
        <dbReference type="ARBA" id="ARBA00022723"/>
    </source>
</evidence>
<accession>A0A1I4QN51</accession>
<keyword evidence="7" id="KW-0690">Ribosome biogenesis</keyword>